<feature type="chain" id="PRO_5003836942" description="RxLR effector protein" evidence="2">
    <location>
        <begin position="24"/>
        <end position="178"/>
    </location>
</feature>
<keyword evidence="4" id="KW-1185">Reference proteome</keyword>
<dbReference type="Proteomes" id="UP000266841">
    <property type="component" value="Unassembled WGS sequence"/>
</dbReference>
<feature type="compositionally biased region" description="Basic and acidic residues" evidence="1">
    <location>
        <begin position="98"/>
        <end position="108"/>
    </location>
</feature>
<feature type="region of interest" description="Disordered" evidence="1">
    <location>
        <begin position="134"/>
        <end position="156"/>
    </location>
</feature>
<accession>K0SA28</accession>
<feature type="compositionally biased region" description="Low complexity" evidence="1">
    <location>
        <begin position="33"/>
        <end position="46"/>
    </location>
</feature>
<organism evidence="3 4">
    <name type="scientific">Thalassiosira oceanica</name>
    <name type="common">Marine diatom</name>
    <dbReference type="NCBI Taxonomy" id="159749"/>
    <lineage>
        <taxon>Eukaryota</taxon>
        <taxon>Sar</taxon>
        <taxon>Stramenopiles</taxon>
        <taxon>Ochrophyta</taxon>
        <taxon>Bacillariophyta</taxon>
        <taxon>Coscinodiscophyceae</taxon>
        <taxon>Thalassiosirophycidae</taxon>
        <taxon>Thalassiosirales</taxon>
        <taxon>Thalassiosiraceae</taxon>
        <taxon>Thalassiosira</taxon>
    </lineage>
</organism>
<feature type="signal peptide" evidence="2">
    <location>
        <begin position="1"/>
        <end position="23"/>
    </location>
</feature>
<dbReference type="AlphaFoldDB" id="K0SA28"/>
<feature type="region of interest" description="Disordered" evidence="1">
    <location>
        <begin position="83"/>
        <end position="109"/>
    </location>
</feature>
<evidence type="ECO:0000313" key="3">
    <source>
        <dbReference type="EMBL" id="EJK57781.1"/>
    </source>
</evidence>
<reference evidence="3 4" key="1">
    <citation type="journal article" date="2012" name="Genome Biol.">
        <title>Genome and low-iron response of an oceanic diatom adapted to chronic iron limitation.</title>
        <authorList>
            <person name="Lommer M."/>
            <person name="Specht M."/>
            <person name="Roy A.S."/>
            <person name="Kraemer L."/>
            <person name="Andreson R."/>
            <person name="Gutowska M.A."/>
            <person name="Wolf J."/>
            <person name="Bergner S.V."/>
            <person name="Schilhabel M.B."/>
            <person name="Klostermeier U.C."/>
            <person name="Beiko R.G."/>
            <person name="Rosenstiel P."/>
            <person name="Hippler M."/>
            <person name="Laroche J."/>
        </authorList>
    </citation>
    <scope>NUCLEOTIDE SEQUENCE [LARGE SCALE GENOMIC DNA]</scope>
    <source>
        <strain evidence="3 4">CCMP1005</strain>
    </source>
</reference>
<evidence type="ECO:0000256" key="2">
    <source>
        <dbReference type="SAM" id="SignalP"/>
    </source>
</evidence>
<name>K0SA28_THAOC</name>
<dbReference type="EMBL" id="AGNL01027054">
    <property type="protein sequence ID" value="EJK57781.1"/>
    <property type="molecule type" value="Genomic_DNA"/>
</dbReference>
<protein>
    <recommendedName>
        <fullName evidence="5">RxLR effector protein</fullName>
    </recommendedName>
</protein>
<comment type="caution">
    <text evidence="3">The sequence shown here is derived from an EMBL/GenBank/DDBJ whole genome shotgun (WGS) entry which is preliminary data.</text>
</comment>
<evidence type="ECO:0000313" key="4">
    <source>
        <dbReference type="Proteomes" id="UP000266841"/>
    </source>
</evidence>
<proteinExistence type="predicted"/>
<dbReference type="eggNOG" id="ENOG502SD28">
    <property type="taxonomic scope" value="Eukaryota"/>
</dbReference>
<gene>
    <name evidence="3" type="ORF">THAOC_22140</name>
</gene>
<keyword evidence="2" id="KW-0732">Signal</keyword>
<evidence type="ECO:0000256" key="1">
    <source>
        <dbReference type="SAM" id="MobiDB-lite"/>
    </source>
</evidence>
<feature type="region of interest" description="Disordered" evidence="1">
    <location>
        <begin position="29"/>
        <end position="48"/>
    </location>
</feature>
<evidence type="ECO:0008006" key="5">
    <source>
        <dbReference type="Google" id="ProtNLM"/>
    </source>
</evidence>
<sequence>MIRKGLICSLAATSLSSLPSAIGFASTTPRAGVTVSSPSSPSSSTSLCGGISKWNEEYNMDADAEDEEELITKESNSLLSRMFMKDQLEPARRKKKGSKEYRSHDNRDSLPFVVQVKTPEPYQSNDDMMQQAKKNTDALNRGKKTPKRNNLIGMDSKLHSNGIAASIYSRKKNGDLYK</sequence>